<dbReference type="Gene3D" id="3.30.1540.10">
    <property type="entry name" value="formyl-coa transferase, domain 3"/>
    <property type="match status" value="1"/>
</dbReference>
<accession>A0A7Y5Z3D1</accession>
<evidence type="ECO:0000313" key="1">
    <source>
        <dbReference type="EMBL" id="NUT86162.1"/>
    </source>
</evidence>
<dbReference type="InterPro" id="IPR023606">
    <property type="entry name" value="CoA-Trfase_III_dom_1_sf"/>
</dbReference>
<dbReference type="InterPro" id="IPR044855">
    <property type="entry name" value="CoA-Trfase_III_dom3_sf"/>
</dbReference>
<dbReference type="RefSeq" id="WP_175362068.1">
    <property type="nucleotide sequence ID" value="NZ_JABFMR010000004.1"/>
</dbReference>
<dbReference type="Proteomes" id="UP000536720">
    <property type="component" value="Unassembled WGS sequence"/>
</dbReference>
<organism evidence="1 2">
    <name type="scientific">Pseudomonas corrugata</name>
    <dbReference type="NCBI Taxonomy" id="47879"/>
    <lineage>
        <taxon>Bacteria</taxon>
        <taxon>Pseudomonadati</taxon>
        <taxon>Pseudomonadota</taxon>
        <taxon>Gammaproteobacteria</taxon>
        <taxon>Pseudomonadales</taxon>
        <taxon>Pseudomonadaceae</taxon>
        <taxon>Pseudomonas</taxon>
    </lineage>
</organism>
<dbReference type="InterPro" id="IPR050509">
    <property type="entry name" value="CoA-transferase_III"/>
</dbReference>
<dbReference type="SUPFAM" id="SSF89796">
    <property type="entry name" value="CoA-transferase family III (CaiB/BaiF)"/>
    <property type="match status" value="1"/>
</dbReference>
<evidence type="ECO:0000313" key="2">
    <source>
        <dbReference type="Proteomes" id="UP000536720"/>
    </source>
</evidence>
<dbReference type="GO" id="GO:0016740">
    <property type="term" value="F:transferase activity"/>
    <property type="evidence" value="ECO:0007669"/>
    <property type="project" value="UniProtKB-KW"/>
</dbReference>
<protein>
    <submittedName>
        <fullName evidence="1">CoA transferase</fullName>
    </submittedName>
</protein>
<reference evidence="1 2" key="1">
    <citation type="journal article" date="2020" name="Front. Plant Sci.">
        <title>Isolation of Rhizosphere Bacteria That Improve Quality and Water Stress Tolerance in Greenhouse Ornamentals.</title>
        <authorList>
            <person name="Nordstedt N.P."/>
            <person name="Jones M.L."/>
        </authorList>
    </citation>
    <scope>NUCLEOTIDE SEQUENCE [LARGE SCALE GENOMIC DNA]</scope>
    <source>
        <strain evidence="1 2">C7D2</strain>
    </source>
</reference>
<proteinExistence type="predicted"/>
<keyword evidence="1" id="KW-0808">Transferase</keyword>
<dbReference type="InterPro" id="IPR003673">
    <property type="entry name" value="CoA-Trfase_fam_III"/>
</dbReference>
<dbReference type="PANTHER" id="PTHR48228:SF5">
    <property type="entry name" value="ALPHA-METHYLACYL-COA RACEMASE"/>
    <property type="match status" value="1"/>
</dbReference>
<sequence length="363" mass="38877">MPDETVKRQGPLVGLRVIEFAGIGPGPHCAMLFADMGAQVIRIEREGGNGWPNPVVDRGRKHITLDIRSESGVEESLALIEDANVLIEGFRPGVMERLGLGPLEATARNPRLIYGRMTGWGQTGPLAQRAGHDINYLALTGALAAIGTAQGNALPPLNLVGDFGGGSMFLAFGILAALWERERSGKGQVVDAAIIDGVSSMMTFFAGLLPSGAISLERDRNLLSGAAPHYRCYTCSDGREISVGPLEPRFFAELMALIDAPPGVRSGCEDPDKWAEQSEQLARLFATRTRAQWCSLLEGRDACFAPVLTLAEAAEHPQMRARGVYQEADGVLQAAPAPRFSRTPGAVQENISNAGGWDWPNAH</sequence>
<dbReference type="PANTHER" id="PTHR48228">
    <property type="entry name" value="SUCCINYL-COA--D-CITRAMALATE COA-TRANSFERASE"/>
    <property type="match status" value="1"/>
</dbReference>
<dbReference type="EMBL" id="JABFMR010000004">
    <property type="protein sequence ID" value="NUT86162.1"/>
    <property type="molecule type" value="Genomic_DNA"/>
</dbReference>
<dbReference type="Gene3D" id="3.40.50.10540">
    <property type="entry name" value="Crotonobetainyl-coa:carnitine coa-transferase, domain 1"/>
    <property type="match status" value="1"/>
</dbReference>
<gene>
    <name evidence="1" type="ORF">HNO91_07015</name>
</gene>
<name>A0A7Y5Z3D1_9PSED</name>
<comment type="caution">
    <text evidence="1">The sequence shown here is derived from an EMBL/GenBank/DDBJ whole genome shotgun (WGS) entry which is preliminary data.</text>
</comment>
<dbReference type="Pfam" id="PF02515">
    <property type="entry name" value="CoA_transf_3"/>
    <property type="match status" value="1"/>
</dbReference>
<dbReference type="AlphaFoldDB" id="A0A7Y5Z3D1"/>